<gene>
    <name evidence="1" type="ORF">Fmac_029293</name>
</gene>
<keyword evidence="2" id="KW-1185">Reference proteome</keyword>
<organism evidence="1 2">
    <name type="scientific">Flemingia macrophylla</name>
    <dbReference type="NCBI Taxonomy" id="520843"/>
    <lineage>
        <taxon>Eukaryota</taxon>
        <taxon>Viridiplantae</taxon>
        <taxon>Streptophyta</taxon>
        <taxon>Embryophyta</taxon>
        <taxon>Tracheophyta</taxon>
        <taxon>Spermatophyta</taxon>
        <taxon>Magnoliopsida</taxon>
        <taxon>eudicotyledons</taxon>
        <taxon>Gunneridae</taxon>
        <taxon>Pentapetalae</taxon>
        <taxon>rosids</taxon>
        <taxon>fabids</taxon>
        <taxon>Fabales</taxon>
        <taxon>Fabaceae</taxon>
        <taxon>Papilionoideae</taxon>
        <taxon>50 kb inversion clade</taxon>
        <taxon>NPAAA clade</taxon>
        <taxon>indigoferoid/millettioid clade</taxon>
        <taxon>Phaseoleae</taxon>
        <taxon>Flemingia</taxon>
    </lineage>
</organism>
<accession>A0ABD1L9X7</accession>
<dbReference type="AlphaFoldDB" id="A0ABD1L9X7"/>
<sequence length="148" mass="16479">MGLCIDLDGKAITNHLKELVSLCSVNVMEETFLIDHVKENLCPCPASYATAWFTIDSKVPLTIGFSYVYSFGAVVGGFTSTREGLGRVSSQGYRVKHNLVRRSYKVGGRNNRITPTWRLHMNSDANVPTMSIGKKKLFSSTWGKNEEK</sequence>
<dbReference type="Proteomes" id="UP001603857">
    <property type="component" value="Unassembled WGS sequence"/>
</dbReference>
<dbReference type="EMBL" id="JBGMDY010000010">
    <property type="protein sequence ID" value="KAL2320324.1"/>
    <property type="molecule type" value="Genomic_DNA"/>
</dbReference>
<name>A0ABD1L9X7_9FABA</name>
<proteinExistence type="predicted"/>
<protein>
    <submittedName>
        <fullName evidence="1">Uncharacterized protein</fullName>
    </submittedName>
</protein>
<evidence type="ECO:0000313" key="2">
    <source>
        <dbReference type="Proteomes" id="UP001603857"/>
    </source>
</evidence>
<comment type="caution">
    <text evidence="1">The sequence shown here is derived from an EMBL/GenBank/DDBJ whole genome shotgun (WGS) entry which is preliminary data.</text>
</comment>
<evidence type="ECO:0000313" key="1">
    <source>
        <dbReference type="EMBL" id="KAL2320324.1"/>
    </source>
</evidence>
<reference evidence="1 2" key="1">
    <citation type="submission" date="2024-08" db="EMBL/GenBank/DDBJ databases">
        <title>Insights into the chromosomal genome structure of Flemingia macrophylla.</title>
        <authorList>
            <person name="Ding Y."/>
            <person name="Zhao Y."/>
            <person name="Bi W."/>
            <person name="Wu M."/>
            <person name="Zhao G."/>
            <person name="Gong Y."/>
            <person name="Li W."/>
            <person name="Zhang P."/>
        </authorList>
    </citation>
    <scope>NUCLEOTIDE SEQUENCE [LARGE SCALE GENOMIC DNA]</scope>
    <source>
        <strain evidence="1">DYQJB</strain>
        <tissue evidence="1">Leaf</tissue>
    </source>
</reference>
<dbReference type="Gene3D" id="3.90.640.10">
    <property type="entry name" value="Actin, Chain A, domain 4"/>
    <property type="match status" value="1"/>
</dbReference>